<dbReference type="RefSeq" id="WP_157305391.1">
    <property type="nucleotide sequence ID" value="NZ_WRXN01000002.1"/>
</dbReference>
<evidence type="ECO:0000313" key="2">
    <source>
        <dbReference type="Proteomes" id="UP000461730"/>
    </source>
</evidence>
<dbReference type="EMBL" id="WRXN01000002">
    <property type="protein sequence ID" value="MVT07970.1"/>
    <property type="molecule type" value="Genomic_DNA"/>
</dbReference>
<evidence type="ECO:0000313" key="1">
    <source>
        <dbReference type="EMBL" id="MVT07970.1"/>
    </source>
</evidence>
<comment type="caution">
    <text evidence="1">The sequence shown here is derived from an EMBL/GenBank/DDBJ whole genome shotgun (WGS) entry which is preliminary data.</text>
</comment>
<keyword evidence="2" id="KW-1185">Reference proteome</keyword>
<protein>
    <submittedName>
        <fullName evidence="1">Uncharacterized protein</fullName>
    </submittedName>
</protein>
<name>A0A7K1U0Z8_9BACT</name>
<reference evidence="1 2" key="1">
    <citation type="submission" date="2019-12" db="EMBL/GenBank/DDBJ databases">
        <title>Chitinophaga sp. strain ysch24 (GDMCC 1.1355), whole genome shotgun sequence.</title>
        <authorList>
            <person name="Zhang X."/>
        </authorList>
    </citation>
    <scope>NUCLEOTIDE SEQUENCE [LARGE SCALE GENOMIC DNA]</scope>
    <source>
        <strain evidence="2">ysch24</strain>
    </source>
</reference>
<sequence>MKAMKENNLIQEKQVNGFAVKLQYMPPAPKGGEDNSLLYFRLNVTSADGTPLKKTDDSRFSYGVDSLFSFVNVTDTLAPLDVTRVANGALGGFEYMLVFERPQVWSQVNCKLLFRDHLFTNQLMQFPLNGNAILHIDSLSLNI</sequence>
<dbReference type="AlphaFoldDB" id="A0A7K1U0Z8"/>
<accession>A0A7K1U0Z8</accession>
<organism evidence="1 2">
    <name type="scientific">Chitinophaga tropicalis</name>
    <dbReference type="NCBI Taxonomy" id="2683588"/>
    <lineage>
        <taxon>Bacteria</taxon>
        <taxon>Pseudomonadati</taxon>
        <taxon>Bacteroidota</taxon>
        <taxon>Chitinophagia</taxon>
        <taxon>Chitinophagales</taxon>
        <taxon>Chitinophagaceae</taxon>
        <taxon>Chitinophaga</taxon>
    </lineage>
</organism>
<dbReference type="Proteomes" id="UP000461730">
    <property type="component" value="Unassembled WGS sequence"/>
</dbReference>
<gene>
    <name evidence="1" type="ORF">GO493_06830</name>
</gene>
<proteinExistence type="predicted"/>